<proteinExistence type="predicted"/>
<gene>
    <name evidence="3" type="ORF">SAMN04487970_102816</name>
</gene>
<evidence type="ECO:0000313" key="3">
    <source>
        <dbReference type="EMBL" id="SCW68216.1"/>
    </source>
</evidence>
<dbReference type="Pfam" id="PF06889">
    <property type="entry name" value="DUF1266"/>
    <property type="match status" value="1"/>
</dbReference>
<evidence type="ECO:0000313" key="4">
    <source>
        <dbReference type="Proteomes" id="UP000198601"/>
    </source>
</evidence>
<evidence type="ECO:0008006" key="5">
    <source>
        <dbReference type="Google" id="ProtNLM"/>
    </source>
</evidence>
<feature type="domain" description="PH" evidence="2">
    <location>
        <begin position="308"/>
        <end position="482"/>
    </location>
</feature>
<sequence length="482" mass="55000">MIFASMYRYTSDFIVPALTNKLKDELLSVSMGGGTLGKMALKAGLKSNFDITDEQTLIDVIQQLDANRFVSSPIVSILIKIYLDNKDNFTNLSAGYVHENYLNEDQISEVMSIYHKNIDTSLSSEDKLEMMNAIQESLEHIFGDDDHSRMIWHRFFGVYENLLPYAQNVGFSGFDYARIIDLIGRSYNVGYINDEQALKLLRLFGPYIENLYGSWEVFLSSAILGKQYMMFDGSVGGMFIKGSAEYISDIYGLITAPSQPLLASDIWADSDFKSLEKALETYVDMEKEQKKKEYYDADTANRQQQLGMEKKSVELYERCILDEAVEHNVTPFLDVNESERSFKIAKDDMGKDDGYFWLFVQASGISFGEDEVPFFYCSTLTNSERTVFTNKAIYLLKKKMFRKLKIDRLSWTDPLHFEAALSFSNELSIRLNGHLVSQCFPDFKQTKYSKAISSASTKAANAMVAGELRKIEKIFSEIKNKL</sequence>
<dbReference type="AlphaFoldDB" id="A0A1G4SGM9"/>
<dbReference type="Proteomes" id="UP000198601">
    <property type="component" value="Unassembled WGS sequence"/>
</dbReference>
<dbReference type="EMBL" id="FMTT01000028">
    <property type="protein sequence ID" value="SCW68216.1"/>
    <property type="molecule type" value="Genomic_DNA"/>
</dbReference>
<evidence type="ECO:0000259" key="2">
    <source>
        <dbReference type="Pfam" id="PF26565"/>
    </source>
</evidence>
<evidence type="ECO:0000259" key="1">
    <source>
        <dbReference type="Pfam" id="PF06889"/>
    </source>
</evidence>
<organism evidence="3 4">
    <name type="scientific">Paenibacillus tianmuensis</name>
    <dbReference type="NCBI Taxonomy" id="624147"/>
    <lineage>
        <taxon>Bacteria</taxon>
        <taxon>Bacillati</taxon>
        <taxon>Bacillota</taxon>
        <taxon>Bacilli</taxon>
        <taxon>Bacillales</taxon>
        <taxon>Paenibacillaceae</taxon>
        <taxon>Paenibacillus</taxon>
    </lineage>
</organism>
<feature type="domain" description="DUF1266" evidence="1">
    <location>
        <begin position="45"/>
        <end position="261"/>
    </location>
</feature>
<dbReference type="Pfam" id="PF26565">
    <property type="entry name" value="PH_39"/>
    <property type="match status" value="1"/>
</dbReference>
<dbReference type="InterPro" id="IPR058816">
    <property type="entry name" value="PH_39"/>
</dbReference>
<protein>
    <recommendedName>
        <fullName evidence="5">DUF1266 domain-containing protein</fullName>
    </recommendedName>
</protein>
<reference evidence="4" key="1">
    <citation type="submission" date="2016-10" db="EMBL/GenBank/DDBJ databases">
        <authorList>
            <person name="Varghese N."/>
            <person name="Submissions S."/>
        </authorList>
    </citation>
    <scope>NUCLEOTIDE SEQUENCE [LARGE SCALE GENOMIC DNA]</scope>
    <source>
        <strain evidence="4">CGMCC 1.8946</strain>
    </source>
</reference>
<name>A0A1G4SGM9_9BACL</name>
<keyword evidence="4" id="KW-1185">Reference proteome</keyword>
<dbReference type="RefSeq" id="WP_090674023.1">
    <property type="nucleotide sequence ID" value="NZ_FMTT01000028.1"/>
</dbReference>
<dbReference type="InterPro" id="IPR009677">
    <property type="entry name" value="DUF1266"/>
</dbReference>
<dbReference type="STRING" id="624147.SAMN04487970_102816"/>
<accession>A0A1G4SGM9</accession>